<evidence type="ECO:0000313" key="4">
    <source>
        <dbReference type="Proteomes" id="UP000219050"/>
    </source>
</evidence>
<protein>
    <recommendedName>
        <fullName evidence="5">Tripartite-type tricarboxylate transporter receptor subunit TctC</fullName>
    </recommendedName>
</protein>
<dbReference type="InterPro" id="IPR005064">
    <property type="entry name" value="BUG"/>
</dbReference>
<feature type="signal peptide" evidence="2">
    <location>
        <begin position="1"/>
        <end position="38"/>
    </location>
</feature>
<accession>A0A291M4S2</accession>
<dbReference type="Gene3D" id="3.40.190.10">
    <property type="entry name" value="Periplasmic binding protein-like II"/>
    <property type="match status" value="1"/>
</dbReference>
<evidence type="ECO:0000313" key="3">
    <source>
        <dbReference type="EMBL" id="ATI43983.1"/>
    </source>
</evidence>
<dbReference type="EMBL" id="CP021409">
    <property type="protein sequence ID" value="ATI43983.1"/>
    <property type="molecule type" value="Genomic_DNA"/>
</dbReference>
<dbReference type="PANTHER" id="PTHR42928:SF5">
    <property type="entry name" value="BLR1237 PROTEIN"/>
    <property type="match status" value="1"/>
</dbReference>
<feature type="chain" id="PRO_5012651757" description="Tripartite-type tricarboxylate transporter receptor subunit TctC" evidence="2">
    <location>
        <begin position="39"/>
        <end position="356"/>
    </location>
</feature>
<gene>
    <name evidence="3" type="ORF">CBW24_17735</name>
</gene>
<dbReference type="Pfam" id="PF03401">
    <property type="entry name" value="TctC"/>
    <property type="match status" value="1"/>
</dbReference>
<keyword evidence="3" id="KW-0614">Plasmid</keyword>
<evidence type="ECO:0000256" key="1">
    <source>
        <dbReference type="ARBA" id="ARBA00006987"/>
    </source>
</evidence>
<dbReference type="PROSITE" id="PS51318">
    <property type="entry name" value="TAT"/>
    <property type="match status" value="1"/>
</dbReference>
<dbReference type="Gene3D" id="3.40.190.150">
    <property type="entry name" value="Bordetella uptake gene, domain 1"/>
    <property type="match status" value="1"/>
</dbReference>
<comment type="similarity">
    <text evidence="1">Belongs to the UPF0065 (bug) family.</text>
</comment>
<dbReference type="SUPFAM" id="SSF53850">
    <property type="entry name" value="Periplasmic binding protein-like II"/>
    <property type="match status" value="1"/>
</dbReference>
<dbReference type="Proteomes" id="UP000219050">
    <property type="component" value="Plasmid pDY25-E"/>
</dbReference>
<evidence type="ECO:0008006" key="5">
    <source>
        <dbReference type="Google" id="ProtNLM"/>
    </source>
</evidence>
<keyword evidence="4" id="KW-1185">Reference proteome</keyword>
<dbReference type="InterPro" id="IPR042100">
    <property type="entry name" value="Bug_dom1"/>
</dbReference>
<dbReference type="KEGG" id="cmag:CBW24_17735"/>
<evidence type="ECO:0000256" key="2">
    <source>
        <dbReference type="SAM" id="SignalP"/>
    </source>
</evidence>
<dbReference type="PANTHER" id="PTHR42928">
    <property type="entry name" value="TRICARBOXYLATE-BINDING PROTEIN"/>
    <property type="match status" value="1"/>
</dbReference>
<name>A0A291M4S2_9RHOB</name>
<dbReference type="InterPro" id="IPR006311">
    <property type="entry name" value="TAT_signal"/>
</dbReference>
<reference evidence="3 4" key="1">
    <citation type="submission" date="2017-05" db="EMBL/GenBank/DDBJ databases">
        <title>Comparative genomic and metabolic analysis of manganese-oxidizing mechanisms in Celeribater manganoxidans DY25T: its adaption to the environment of polymetallic nodule.</title>
        <authorList>
            <person name="Wang X."/>
        </authorList>
    </citation>
    <scope>NUCLEOTIDE SEQUENCE [LARGE SCALE GENOMIC DNA]</scope>
    <source>
        <strain evidence="3 4">DY25</strain>
        <plasmid evidence="4">pdy25-e</plasmid>
    </source>
</reference>
<proteinExistence type="inferred from homology"/>
<keyword evidence="2" id="KW-0732">Signal</keyword>
<sequence length="356" mass="37606">MGERLMFTESLTQFGRRSFAKLAAAGAVMALTGTGALAQDDAANFYEGKTVTIYVGFSPGGGYDLYGRLAADFLGDHIPGNPTVIVENMPGAGGRRAAQFLYQAAPQDGTALSVIVQSIALDSATGAIPGDLDASEFNAIGRLTANYEMGIVWHEMPVKSFEDAKVHEIAFGSTGAGSASYFVPKMLNDIEGTKFNVIAGYRGTSASTLAMEQGEIDAAMIGLAGLRASRPDWLPDGTAVPIWQLAVEPHPDFPDVPAVGQLGNTDADKEMLRLVAGAASVGRSLVTTPNVPAERVEILRTAFDEMLQDADFQAAVTQRNQEIDPATGAELQQIIADQMNVSDAAIEQIRGYLVAE</sequence>
<dbReference type="AlphaFoldDB" id="A0A291M4S2"/>
<organism evidence="3 4">
    <name type="scientific">Pacificitalea manganoxidans</name>
    <dbReference type="NCBI Taxonomy" id="1411902"/>
    <lineage>
        <taxon>Bacteria</taxon>
        <taxon>Pseudomonadati</taxon>
        <taxon>Pseudomonadota</taxon>
        <taxon>Alphaproteobacteria</taxon>
        <taxon>Rhodobacterales</taxon>
        <taxon>Paracoccaceae</taxon>
        <taxon>Pacificitalea</taxon>
    </lineage>
</organism>
<geneLocation type="plasmid" evidence="4">
    <name>pdy25-e</name>
</geneLocation>